<dbReference type="InterPro" id="IPR008963">
    <property type="entry name" value="Purple_acid_Pase-like_N"/>
</dbReference>
<reference evidence="5 6" key="1">
    <citation type="journal article" date="2016" name="Nat. Commun.">
        <title>Thousands of microbial genomes shed light on interconnected biogeochemical processes in an aquifer system.</title>
        <authorList>
            <person name="Anantharaman K."/>
            <person name="Brown C.T."/>
            <person name="Hug L.A."/>
            <person name="Sharon I."/>
            <person name="Castelle C.J."/>
            <person name="Probst A.J."/>
            <person name="Thomas B.C."/>
            <person name="Singh A."/>
            <person name="Wilkins M.J."/>
            <person name="Karaoz U."/>
            <person name="Brodie E.L."/>
            <person name="Williams K.H."/>
            <person name="Hubbard S.S."/>
            <person name="Banfield J.F."/>
        </authorList>
    </citation>
    <scope>NUCLEOTIDE SEQUENCE [LARGE SCALE GENOMIC DNA]</scope>
</reference>
<dbReference type="EMBL" id="MHWP01000023">
    <property type="protein sequence ID" value="OHB10027.1"/>
    <property type="molecule type" value="Genomic_DNA"/>
</dbReference>
<feature type="chain" id="PRO_5009584734" description="Fibronectin type-III domain-containing protein" evidence="3">
    <location>
        <begin position="27"/>
        <end position="319"/>
    </location>
</feature>
<dbReference type="AlphaFoldDB" id="A0A1G2UKW6"/>
<proteinExistence type="predicted"/>
<dbReference type="InterPro" id="IPR036366">
    <property type="entry name" value="PGBDSf"/>
</dbReference>
<feature type="region of interest" description="Disordered" evidence="2">
    <location>
        <begin position="150"/>
        <end position="169"/>
    </location>
</feature>
<feature type="signal peptide" evidence="3">
    <location>
        <begin position="1"/>
        <end position="26"/>
    </location>
</feature>
<sequence>MKRKLLASLTSLVVAGSMLVPMIGSAQSTTTTAQINSLTALIQQIQALQAQIDALKASQTTLQAQISTEFIAFVTSLSLGSRGDAVAALQALLAANPNIYPESLITGYFGKATERALRRLQKENGLEQVGHVGPKTRALLNRLLKDNPIAFEDDDDDNATSTNRKRGESRRLCAAVPPGHLIAPGWLKKHDGVRPIVPECQTLPKGIAQKGDDWKAGSTTPDTVAPSIMNLSATTTASTTASITWSTNEKATSTLWYSITTPLNTATATKIEKSTWQTSHAYNLSGLIASTTYYYLVRVSDKWNNTTTSAEQSFTTSNN</sequence>
<evidence type="ECO:0000256" key="2">
    <source>
        <dbReference type="SAM" id="MobiDB-lite"/>
    </source>
</evidence>
<name>A0A1G2UKW6_9BACT</name>
<dbReference type="STRING" id="1802772.A3H60_02935"/>
<dbReference type="Gene3D" id="1.10.101.10">
    <property type="entry name" value="PGBD-like superfamily/PGBD"/>
    <property type="match status" value="1"/>
</dbReference>
<dbReference type="Gene3D" id="2.60.40.380">
    <property type="entry name" value="Purple acid phosphatase-like, N-terminal"/>
    <property type="match status" value="1"/>
</dbReference>
<dbReference type="GO" id="GO:0003993">
    <property type="term" value="F:acid phosphatase activity"/>
    <property type="evidence" value="ECO:0007669"/>
    <property type="project" value="InterPro"/>
</dbReference>
<dbReference type="Proteomes" id="UP000177202">
    <property type="component" value="Unassembled WGS sequence"/>
</dbReference>
<keyword evidence="1" id="KW-0175">Coiled coil</keyword>
<gene>
    <name evidence="5" type="ORF">A3H60_02935</name>
</gene>
<evidence type="ECO:0000256" key="3">
    <source>
        <dbReference type="SAM" id="SignalP"/>
    </source>
</evidence>
<organism evidence="5 6">
    <name type="scientific">Candidatus Zambryskibacteria bacterium RIFCSPLOWO2_02_FULL_44_12b</name>
    <dbReference type="NCBI Taxonomy" id="1802772"/>
    <lineage>
        <taxon>Bacteria</taxon>
        <taxon>Candidatus Zambryskiibacteriota</taxon>
    </lineage>
</organism>
<dbReference type="PROSITE" id="PS50853">
    <property type="entry name" value="FN3"/>
    <property type="match status" value="1"/>
</dbReference>
<accession>A0A1G2UKW6</accession>
<dbReference type="InterPro" id="IPR003961">
    <property type="entry name" value="FN3_dom"/>
</dbReference>
<feature type="domain" description="Fibronectin type-III" evidence="4">
    <location>
        <begin position="225"/>
        <end position="319"/>
    </location>
</feature>
<dbReference type="SUPFAM" id="SSF49363">
    <property type="entry name" value="Purple acid phosphatase, N-terminal domain"/>
    <property type="match status" value="1"/>
</dbReference>
<dbReference type="GO" id="GO:0046872">
    <property type="term" value="F:metal ion binding"/>
    <property type="evidence" value="ECO:0007669"/>
    <property type="project" value="InterPro"/>
</dbReference>
<dbReference type="SUPFAM" id="SSF47090">
    <property type="entry name" value="PGBD-like"/>
    <property type="match status" value="1"/>
</dbReference>
<dbReference type="InterPro" id="IPR002477">
    <property type="entry name" value="Peptidoglycan-bd-like"/>
</dbReference>
<protein>
    <recommendedName>
        <fullName evidence="4">Fibronectin type-III domain-containing protein</fullName>
    </recommendedName>
</protein>
<evidence type="ECO:0000313" key="6">
    <source>
        <dbReference type="Proteomes" id="UP000177202"/>
    </source>
</evidence>
<evidence type="ECO:0000313" key="5">
    <source>
        <dbReference type="EMBL" id="OHB10027.1"/>
    </source>
</evidence>
<evidence type="ECO:0000259" key="4">
    <source>
        <dbReference type="PROSITE" id="PS50853"/>
    </source>
</evidence>
<evidence type="ECO:0000256" key="1">
    <source>
        <dbReference type="SAM" id="Coils"/>
    </source>
</evidence>
<comment type="caution">
    <text evidence="5">The sequence shown here is derived from an EMBL/GenBank/DDBJ whole genome shotgun (WGS) entry which is preliminary data.</text>
</comment>
<dbReference type="Pfam" id="PF01471">
    <property type="entry name" value="PG_binding_1"/>
    <property type="match status" value="1"/>
</dbReference>
<keyword evidence="3" id="KW-0732">Signal</keyword>
<dbReference type="InterPro" id="IPR036365">
    <property type="entry name" value="PGBD-like_sf"/>
</dbReference>
<feature type="coiled-coil region" evidence="1">
    <location>
        <begin position="38"/>
        <end position="65"/>
    </location>
</feature>